<keyword evidence="9" id="KW-0406">Ion transport</keyword>
<keyword evidence="16" id="KW-1185">Reference proteome</keyword>
<name>A0ABW7ITN6_9VIBR</name>
<dbReference type="RefSeq" id="WP_394607360.1">
    <property type="nucleotide sequence ID" value="NZ_JBIHSN010000002.1"/>
</dbReference>
<dbReference type="InterPro" id="IPR041069">
    <property type="entry name" value="FeoB_Cyto"/>
</dbReference>
<feature type="transmembrane region" description="Helical" evidence="13">
    <location>
        <begin position="696"/>
        <end position="716"/>
    </location>
</feature>
<evidence type="ECO:0000256" key="5">
    <source>
        <dbReference type="ARBA" id="ARBA00022692"/>
    </source>
</evidence>
<dbReference type="InterPro" id="IPR011642">
    <property type="entry name" value="Gate_dom"/>
</dbReference>
<keyword evidence="2 13" id="KW-0813">Transport</keyword>
<evidence type="ECO:0000256" key="8">
    <source>
        <dbReference type="ARBA" id="ARBA00023004"/>
    </source>
</evidence>
<keyword evidence="3" id="KW-1003">Cell membrane</keyword>
<evidence type="ECO:0000256" key="12">
    <source>
        <dbReference type="NCBIfam" id="TIGR00437"/>
    </source>
</evidence>
<evidence type="ECO:0000256" key="7">
    <source>
        <dbReference type="ARBA" id="ARBA00022989"/>
    </source>
</evidence>
<evidence type="ECO:0000256" key="2">
    <source>
        <dbReference type="ARBA" id="ARBA00022448"/>
    </source>
</evidence>
<dbReference type="Proteomes" id="UP001607151">
    <property type="component" value="Unassembled WGS sequence"/>
</dbReference>
<evidence type="ECO:0000313" key="16">
    <source>
        <dbReference type="Proteomes" id="UP001607151"/>
    </source>
</evidence>
<feature type="transmembrane region" description="Helical" evidence="13">
    <location>
        <begin position="285"/>
        <end position="305"/>
    </location>
</feature>
<dbReference type="PRINTS" id="PR00326">
    <property type="entry name" value="GTP1OBG"/>
</dbReference>
<keyword evidence="5 13" id="KW-0812">Transmembrane</keyword>
<keyword evidence="10 13" id="KW-0342">GTP-binding</keyword>
<dbReference type="Pfam" id="PF02421">
    <property type="entry name" value="FeoB_N"/>
    <property type="match status" value="1"/>
</dbReference>
<evidence type="ECO:0000256" key="10">
    <source>
        <dbReference type="ARBA" id="ARBA00023134"/>
    </source>
</evidence>
<feature type="transmembrane region" description="Helical" evidence="13">
    <location>
        <begin position="424"/>
        <end position="449"/>
    </location>
</feature>
<dbReference type="Gene3D" id="1.10.287.1770">
    <property type="match status" value="1"/>
</dbReference>
<sequence length="764" mass="83268">MSFKILTVGNPNSGKTTLFNSLTGAKQHVGNWAGVTVEKKTGLFEHKGHTFSLTDLPGIYSLDSANDANSIDESIASSAISSMPADLIINVVDATSLERSLYMTLQLRELGRPMVVVLNKLDALHRERQEIDVEALSKKLGCPVYILSAINKKQVSVFKEDLYDLLQHPEATRLDGVALHYGEQIEAAVAELNDLWPQDGIILPRAMSIRALEQDGLVMDKLSSSQTEHCASLLSRLDAELDVDLTITTAKYDYLHQLCQQVRRSESALTKSFTDKLDVVVLNKWLGIPIFFFIMYLMFMFSINIGSAFIDVFDIGVGAILVDGGHYLLDNHLPIWLVTVLADGLGGGIQTVATFIPVIACLYLFLSLLESSGYMARAAFVLDKVMQKIGLPGKAFVPLILGFGCNVPAIMATRTMDQERERKLSAAMAPFMSCGARLPVYTLFAAAFFPNSGQNVVFALYLLGILAAVFTGMLLKKTLYPGKSSSFIMEIPDYEIPTLRNVGLKTWQKLKRFVLGAGKTIVIVVAILSFLNSLGTDGSFGNEDSQNSVLSKAAQIVTPIFSPMGIEQENWPATVGIITGIFAKEAVVGTLNNLYSDPADDAVEFDLGASLKEALQTIPDNLMELSFSDPLGIEVGDLTDSASAAQDQGVSDGIFGNLQAYFVSGGAAFAYLLFILLYTPCVAAMGAYVREFGSKFARFIGVWTMFLAYSSAVIYYQATSFAAHPLSSSLWIGLMLLAFVLVYIRLKQVGQKEQALRIDVVNIN</sequence>
<evidence type="ECO:0000256" key="6">
    <source>
        <dbReference type="ARBA" id="ARBA00022741"/>
    </source>
</evidence>
<comment type="function">
    <text evidence="13">Probable transporter of a GTP-driven Fe(2+) uptake system.</text>
</comment>
<dbReference type="Gene3D" id="3.40.50.300">
    <property type="entry name" value="P-loop containing nucleotide triphosphate hydrolases"/>
    <property type="match status" value="1"/>
</dbReference>
<evidence type="ECO:0000256" key="4">
    <source>
        <dbReference type="ARBA" id="ARBA00022496"/>
    </source>
</evidence>
<dbReference type="InterPro" id="IPR050860">
    <property type="entry name" value="FeoB_GTPase"/>
</dbReference>
<dbReference type="SUPFAM" id="SSF52540">
    <property type="entry name" value="P-loop containing nucleoside triphosphate hydrolases"/>
    <property type="match status" value="1"/>
</dbReference>
<keyword evidence="6" id="KW-0547">Nucleotide-binding</keyword>
<dbReference type="NCBIfam" id="TIGR00437">
    <property type="entry name" value="feoB"/>
    <property type="match status" value="1"/>
</dbReference>
<dbReference type="Pfam" id="PF07670">
    <property type="entry name" value="Gate"/>
    <property type="match status" value="2"/>
</dbReference>
<evidence type="ECO:0000256" key="3">
    <source>
        <dbReference type="ARBA" id="ARBA00022475"/>
    </source>
</evidence>
<dbReference type="CDD" id="cd01879">
    <property type="entry name" value="FeoB"/>
    <property type="match status" value="1"/>
</dbReference>
<reference evidence="15 16" key="1">
    <citation type="submission" date="2024-10" db="EMBL/GenBank/DDBJ databases">
        <authorList>
            <person name="Yibar A."/>
            <person name="Saticioglu I.B."/>
            <person name="Duman M."/>
            <person name="Ajmi N."/>
            <person name="Gurler F."/>
            <person name="Ay H."/>
            <person name="Onuk E."/>
            <person name="Guler S."/>
            <person name="Romalde J.L."/>
        </authorList>
    </citation>
    <scope>NUCLEOTIDE SEQUENCE [LARGE SCALE GENOMIC DNA]</scope>
    <source>
        <strain evidence="15 16">14-MA-B</strain>
    </source>
</reference>
<dbReference type="NCBIfam" id="TIGR00231">
    <property type="entry name" value="small_GTP"/>
    <property type="match status" value="1"/>
</dbReference>
<feature type="transmembrane region" description="Helical" evidence="13">
    <location>
        <begin position="349"/>
        <end position="369"/>
    </location>
</feature>
<dbReference type="InterPro" id="IPR005225">
    <property type="entry name" value="Small_GTP-bd"/>
</dbReference>
<feature type="domain" description="FeoB-type G" evidence="14">
    <location>
        <begin position="2"/>
        <end position="172"/>
    </location>
</feature>
<dbReference type="NCBIfam" id="NF007105">
    <property type="entry name" value="PRK09554.1"/>
    <property type="match status" value="1"/>
</dbReference>
<comment type="caution">
    <text evidence="15">The sequence shown here is derived from an EMBL/GenBank/DDBJ whole genome shotgun (WGS) entry which is preliminary data.</text>
</comment>
<feature type="transmembrane region" description="Helical" evidence="13">
    <location>
        <begin position="728"/>
        <end position="746"/>
    </location>
</feature>
<evidence type="ECO:0000256" key="9">
    <source>
        <dbReference type="ARBA" id="ARBA00023065"/>
    </source>
</evidence>
<dbReference type="InterPro" id="IPR030389">
    <property type="entry name" value="G_FEOB_dom"/>
</dbReference>
<evidence type="ECO:0000313" key="15">
    <source>
        <dbReference type="EMBL" id="MFH0264832.1"/>
    </source>
</evidence>
<dbReference type="PANTHER" id="PTHR43185">
    <property type="entry name" value="FERROUS IRON TRANSPORT PROTEIN B"/>
    <property type="match status" value="1"/>
</dbReference>
<comment type="subcellular location">
    <subcellularLocation>
        <location evidence="13">Cell inner membrane</location>
        <topology evidence="13">Multi-pass membrane protein</topology>
    </subcellularLocation>
    <subcellularLocation>
        <location evidence="1">Cell membrane</location>
        <topology evidence="1">Multi-pass membrane protein</topology>
    </subcellularLocation>
</comment>
<feature type="transmembrane region" description="Helical" evidence="13">
    <location>
        <begin position="513"/>
        <end position="531"/>
    </location>
</feature>
<dbReference type="InterPro" id="IPR011640">
    <property type="entry name" value="Fe2_transport_prot_B_C"/>
</dbReference>
<protein>
    <recommendedName>
        <fullName evidence="12 13">Ferrous iron transport protein B</fullName>
    </recommendedName>
</protein>
<evidence type="ECO:0000259" key="14">
    <source>
        <dbReference type="PROSITE" id="PS51711"/>
    </source>
</evidence>
<dbReference type="EMBL" id="JBIHSN010000002">
    <property type="protein sequence ID" value="MFH0264832.1"/>
    <property type="molecule type" value="Genomic_DNA"/>
</dbReference>
<keyword evidence="11 13" id="KW-0472">Membrane</keyword>
<feature type="transmembrane region" description="Helical" evidence="13">
    <location>
        <begin position="668"/>
        <end position="689"/>
    </location>
</feature>
<keyword evidence="8 13" id="KW-0408">Iron</keyword>
<dbReference type="Pfam" id="PF07664">
    <property type="entry name" value="FeoB_C"/>
    <property type="match status" value="1"/>
</dbReference>
<dbReference type="PROSITE" id="PS51711">
    <property type="entry name" value="G_FEOB"/>
    <property type="match status" value="1"/>
</dbReference>
<proteinExistence type="inferred from homology"/>
<accession>A0ABW7ITN6</accession>
<keyword evidence="7 13" id="KW-1133">Transmembrane helix</keyword>
<gene>
    <name evidence="15" type="primary">feoB</name>
    <name evidence="15" type="ORF">ACGRQ9_04875</name>
</gene>
<evidence type="ECO:0000256" key="11">
    <source>
        <dbReference type="ARBA" id="ARBA00023136"/>
    </source>
</evidence>
<evidence type="ECO:0000256" key="13">
    <source>
        <dbReference type="RuleBase" id="RU362098"/>
    </source>
</evidence>
<dbReference type="PANTHER" id="PTHR43185:SF1">
    <property type="entry name" value="FE(2+) TRANSPORTER FEOB"/>
    <property type="match status" value="1"/>
</dbReference>
<evidence type="ECO:0000256" key="1">
    <source>
        <dbReference type="ARBA" id="ARBA00004651"/>
    </source>
</evidence>
<dbReference type="InterPro" id="IPR003373">
    <property type="entry name" value="Fe2_transport_prot-B"/>
</dbReference>
<feature type="transmembrane region" description="Helical" evidence="13">
    <location>
        <begin position="455"/>
        <end position="475"/>
    </location>
</feature>
<dbReference type="Pfam" id="PF17910">
    <property type="entry name" value="FeoB_Cyto"/>
    <property type="match status" value="1"/>
</dbReference>
<dbReference type="InterPro" id="IPR006073">
    <property type="entry name" value="GTP-bd"/>
</dbReference>
<organism evidence="15 16">
    <name type="scientific">Vibrio rumoiensis</name>
    <dbReference type="NCBI Taxonomy" id="76258"/>
    <lineage>
        <taxon>Bacteria</taxon>
        <taxon>Pseudomonadati</taxon>
        <taxon>Pseudomonadota</taxon>
        <taxon>Gammaproteobacteria</taxon>
        <taxon>Vibrionales</taxon>
        <taxon>Vibrionaceae</taxon>
        <taxon>Vibrio</taxon>
    </lineage>
</organism>
<keyword evidence="4 13" id="KW-0410">Iron transport</keyword>
<comment type="similarity">
    <text evidence="13">Belongs to the TRAFAC class TrmE-Era-EngA-EngB-Septin-like GTPase superfamily. FeoB GTPase (TC 9.A.8) family.</text>
</comment>
<dbReference type="InterPro" id="IPR027417">
    <property type="entry name" value="P-loop_NTPase"/>
</dbReference>